<dbReference type="Gramene" id="arahy.Tifrunner.gnm2.ann2.Ah11g050400.1">
    <property type="protein sequence ID" value="arahy.Tifrunner.gnm2.ann2.Ah11g050400.1-CDS"/>
    <property type="gene ID" value="arahy.Tifrunner.gnm2.ann2.Ah11g050400"/>
</dbReference>
<sequence>MGGLKVVTPCLQWSLPHYSPSSSPSSCSQTLASAISSPSYVYSYASSKRRSFNPSLSCRFVHPCTLFKTTSFLHRSRSLDFHNHLFSTNTRTPIRRSCSASLDSFSDEEFAKKIEDLTLGFQLNEDDSDSDGTSSPTSSSNFVNGQSIPEPPWMVSGGGEEIIIPANIERKANSVELPFSLRIIKKKLQWKEGFREAGESACCSVKKAFSSMVFIIRELHSYTLQMRETLCYQDLQGILERVQTEMHASFVWLFQQVFSHTPTLMVYVMILLANFTVHSMGHNAAVMAAVNPPTLTMEMEEEESVSDNQSGFDSSAVKTFTVSSSNGKKTTSVGGGNGGGGKFRPAANGTDGEGRSDRSDRHQGTVFPDGLTSSQSQVYRTGESNNNNNNNAESSSVEEEEEELWSSMVEEASRMEDVNRDSMKQFVSPVKAKMESDDYAEYLRTELVYQTGLSKEPNNSLLLSNYAQFLYLVAHDYDRAEEYFKKAIGVEPRDPEAFNKYATFLWKVKNDLWAAEETYLEAISAEPSNSFYAADYAHFLWNTGGEDTCYPLSSDASQEL</sequence>
<feature type="region of interest" description="Disordered" evidence="2">
    <location>
        <begin position="125"/>
        <end position="150"/>
    </location>
</feature>
<feature type="compositionally biased region" description="Basic and acidic residues" evidence="2">
    <location>
        <begin position="352"/>
        <end position="363"/>
    </location>
</feature>
<keyword evidence="1" id="KW-0802">TPR repeat</keyword>
<dbReference type="InterPro" id="IPR003107">
    <property type="entry name" value="HAT"/>
</dbReference>
<evidence type="ECO:0000256" key="2">
    <source>
        <dbReference type="SAM" id="MobiDB-lite"/>
    </source>
</evidence>
<dbReference type="InterPro" id="IPR011990">
    <property type="entry name" value="TPR-like_helical_dom_sf"/>
</dbReference>
<accession>A0A445AN31</accession>
<dbReference type="OrthoDB" id="1924189at2759"/>
<comment type="caution">
    <text evidence="3">The sequence shown here is derived from an EMBL/GenBank/DDBJ whole genome shotgun (WGS) entry which is preliminary data.</text>
</comment>
<dbReference type="PANTHER" id="PTHR26312">
    <property type="entry name" value="TETRATRICOPEPTIDE REPEAT PROTEIN 5"/>
    <property type="match status" value="1"/>
</dbReference>
<dbReference type="AlphaFoldDB" id="A0A445AN31"/>
<organism evidence="3 4">
    <name type="scientific">Arachis hypogaea</name>
    <name type="common">Peanut</name>
    <dbReference type="NCBI Taxonomy" id="3818"/>
    <lineage>
        <taxon>Eukaryota</taxon>
        <taxon>Viridiplantae</taxon>
        <taxon>Streptophyta</taxon>
        <taxon>Embryophyta</taxon>
        <taxon>Tracheophyta</taxon>
        <taxon>Spermatophyta</taxon>
        <taxon>Magnoliopsida</taxon>
        <taxon>eudicotyledons</taxon>
        <taxon>Gunneridae</taxon>
        <taxon>Pentapetalae</taxon>
        <taxon>rosids</taxon>
        <taxon>fabids</taxon>
        <taxon>Fabales</taxon>
        <taxon>Fabaceae</taxon>
        <taxon>Papilionoideae</taxon>
        <taxon>50 kb inversion clade</taxon>
        <taxon>dalbergioids sensu lato</taxon>
        <taxon>Dalbergieae</taxon>
        <taxon>Pterocarpus clade</taxon>
        <taxon>Arachis</taxon>
    </lineage>
</organism>
<dbReference type="SUPFAM" id="SSF48452">
    <property type="entry name" value="TPR-like"/>
    <property type="match status" value="1"/>
</dbReference>
<dbReference type="InterPro" id="IPR019734">
    <property type="entry name" value="TPR_rpt"/>
</dbReference>
<dbReference type="PANTHER" id="PTHR26312:SF132">
    <property type="entry name" value="OS01G0855200 PROTEIN"/>
    <property type="match status" value="1"/>
</dbReference>
<dbReference type="STRING" id="3818.A0A445AN31"/>
<reference evidence="3 4" key="1">
    <citation type="submission" date="2019-01" db="EMBL/GenBank/DDBJ databases">
        <title>Sequencing of cultivated peanut Arachis hypogaea provides insights into genome evolution and oil improvement.</title>
        <authorList>
            <person name="Chen X."/>
        </authorList>
    </citation>
    <scope>NUCLEOTIDE SEQUENCE [LARGE SCALE GENOMIC DNA]</scope>
    <source>
        <strain evidence="4">cv. Fuhuasheng</strain>
        <tissue evidence="3">Leaves</tissue>
    </source>
</reference>
<dbReference type="PROSITE" id="PS50005">
    <property type="entry name" value="TPR"/>
    <property type="match status" value="1"/>
</dbReference>
<gene>
    <name evidence="3" type="ORF">Ahy_B01g051802</name>
</gene>
<name>A0A445AN31_ARAHY</name>
<dbReference type="SMART" id="SM00386">
    <property type="entry name" value="HAT"/>
    <property type="match status" value="2"/>
</dbReference>
<dbReference type="Proteomes" id="UP000289738">
    <property type="component" value="Chromosome B01"/>
</dbReference>
<protein>
    <submittedName>
        <fullName evidence="3">Uncharacterized protein</fullName>
    </submittedName>
</protein>
<feature type="compositionally biased region" description="Low complexity" evidence="2">
    <location>
        <begin position="383"/>
        <end position="395"/>
    </location>
</feature>
<keyword evidence="4" id="KW-1185">Reference proteome</keyword>
<evidence type="ECO:0000313" key="4">
    <source>
        <dbReference type="Proteomes" id="UP000289738"/>
    </source>
</evidence>
<proteinExistence type="predicted"/>
<evidence type="ECO:0000256" key="1">
    <source>
        <dbReference type="PROSITE-ProRule" id="PRU00339"/>
    </source>
</evidence>
<feature type="compositionally biased region" description="Low complexity" evidence="2">
    <location>
        <begin position="131"/>
        <end position="140"/>
    </location>
</feature>
<feature type="repeat" description="TPR" evidence="1">
    <location>
        <begin position="461"/>
        <end position="494"/>
    </location>
</feature>
<dbReference type="Gene3D" id="1.25.40.10">
    <property type="entry name" value="Tetratricopeptide repeat domain"/>
    <property type="match status" value="1"/>
</dbReference>
<dbReference type="GO" id="GO:0006396">
    <property type="term" value="P:RNA processing"/>
    <property type="evidence" value="ECO:0007669"/>
    <property type="project" value="InterPro"/>
</dbReference>
<dbReference type="EMBL" id="SDMP01000011">
    <property type="protein sequence ID" value="RYR27760.1"/>
    <property type="molecule type" value="Genomic_DNA"/>
</dbReference>
<feature type="compositionally biased region" description="Low complexity" evidence="2">
    <location>
        <begin position="321"/>
        <end position="332"/>
    </location>
</feature>
<feature type="region of interest" description="Disordered" evidence="2">
    <location>
        <begin position="320"/>
        <end position="407"/>
    </location>
</feature>
<feature type="compositionally biased region" description="Gly residues" evidence="2">
    <location>
        <begin position="333"/>
        <end position="342"/>
    </location>
</feature>
<evidence type="ECO:0000313" key="3">
    <source>
        <dbReference type="EMBL" id="RYR27760.1"/>
    </source>
</evidence>